<dbReference type="PATRIC" id="fig|1423727.3.peg.527"/>
<organism evidence="1 2">
    <name type="scientific">Lacticaseibacillus brantae DSM 23927</name>
    <dbReference type="NCBI Taxonomy" id="1423727"/>
    <lineage>
        <taxon>Bacteria</taxon>
        <taxon>Bacillati</taxon>
        <taxon>Bacillota</taxon>
        <taxon>Bacilli</taxon>
        <taxon>Lactobacillales</taxon>
        <taxon>Lactobacillaceae</taxon>
        <taxon>Lacticaseibacillus</taxon>
    </lineage>
</organism>
<evidence type="ECO:0000313" key="1">
    <source>
        <dbReference type="EMBL" id="KRM72813.1"/>
    </source>
</evidence>
<dbReference type="RefSeq" id="WP_057893825.1">
    <property type="nucleotide sequence ID" value="NZ_AYZQ01000001.1"/>
</dbReference>
<dbReference type="AlphaFoldDB" id="A0A0R2AZW1"/>
<gene>
    <name evidence="1" type="ORF">FC34_GL000524</name>
</gene>
<name>A0A0R2AZW1_9LACO</name>
<evidence type="ECO:0000313" key="2">
    <source>
        <dbReference type="Proteomes" id="UP000051672"/>
    </source>
</evidence>
<reference evidence="1 2" key="1">
    <citation type="journal article" date="2015" name="Genome Announc.">
        <title>Expanding the biotechnology potential of lactobacilli through comparative genomics of 213 strains and associated genera.</title>
        <authorList>
            <person name="Sun Z."/>
            <person name="Harris H.M."/>
            <person name="McCann A."/>
            <person name="Guo C."/>
            <person name="Argimon S."/>
            <person name="Zhang W."/>
            <person name="Yang X."/>
            <person name="Jeffery I.B."/>
            <person name="Cooney J.C."/>
            <person name="Kagawa T.F."/>
            <person name="Liu W."/>
            <person name="Song Y."/>
            <person name="Salvetti E."/>
            <person name="Wrobel A."/>
            <person name="Rasinkangas P."/>
            <person name="Parkhill J."/>
            <person name="Rea M.C."/>
            <person name="O'Sullivan O."/>
            <person name="Ritari J."/>
            <person name="Douillard F.P."/>
            <person name="Paul Ross R."/>
            <person name="Yang R."/>
            <person name="Briner A.E."/>
            <person name="Felis G.E."/>
            <person name="de Vos W.M."/>
            <person name="Barrangou R."/>
            <person name="Klaenhammer T.R."/>
            <person name="Caufield P.W."/>
            <person name="Cui Y."/>
            <person name="Zhang H."/>
            <person name="O'Toole P.W."/>
        </authorList>
    </citation>
    <scope>NUCLEOTIDE SEQUENCE [LARGE SCALE GENOMIC DNA]</scope>
    <source>
        <strain evidence="1 2">DSM 23927</strain>
    </source>
</reference>
<comment type="caution">
    <text evidence="1">The sequence shown here is derived from an EMBL/GenBank/DDBJ whole genome shotgun (WGS) entry which is preliminary data.</text>
</comment>
<protein>
    <submittedName>
        <fullName evidence="1">Uncharacterized protein</fullName>
    </submittedName>
</protein>
<dbReference type="STRING" id="1423727.FC34_GL000524"/>
<dbReference type="Proteomes" id="UP000051672">
    <property type="component" value="Unassembled WGS sequence"/>
</dbReference>
<dbReference type="OrthoDB" id="2295422at2"/>
<sequence>MENKARNLSSVSQAIRQTYRDFFDLNEPQAVMPLAQRELFVDQAFERHYRIAMFMANQEQPIAGHLVRRLRDGRFLLAEFQSNVTAIIDLAQVTAIQRV</sequence>
<dbReference type="EMBL" id="AYZQ01000001">
    <property type="protein sequence ID" value="KRM72813.1"/>
    <property type="molecule type" value="Genomic_DNA"/>
</dbReference>
<proteinExistence type="predicted"/>
<keyword evidence="2" id="KW-1185">Reference proteome</keyword>
<accession>A0A0R2AZW1</accession>